<feature type="transmembrane region" description="Helical" evidence="1">
    <location>
        <begin position="260"/>
        <end position="281"/>
    </location>
</feature>
<dbReference type="Proteomes" id="UP000315496">
    <property type="component" value="Chromosome 5"/>
</dbReference>
<accession>A0A4Z1SLF2</accession>
<feature type="transmembrane region" description="Helical" evidence="1">
    <location>
        <begin position="346"/>
        <end position="367"/>
    </location>
</feature>
<reference evidence="2 3" key="1">
    <citation type="submission" date="2019-05" db="EMBL/GenBank/DDBJ databases">
        <title>The compact genome of Giardia muris reveals important steps in the evolution of intestinal protozoan parasites.</title>
        <authorList>
            <person name="Xu F."/>
            <person name="Jimenez-Gonzalez A."/>
            <person name="Einarsson E."/>
            <person name="Astvaldsson A."/>
            <person name="Peirasmaki D."/>
            <person name="Eckmann L."/>
            <person name="Andersson J.O."/>
            <person name="Svard S.G."/>
            <person name="Jerlstrom-Hultqvist J."/>
        </authorList>
    </citation>
    <scope>NUCLEOTIDE SEQUENCE [LARGE SCALE GENOMIC DNA]</scope>
    <source>
        <strain evidence="2 3">Roberts-Thomson</strain>
    </source>
</reference>
<feature type="transmembrane region" description="Helical" evidence="1">
    <location>
        <begin position="63"/>
        <end position="85"/>
    </location>
</feature>
<keyword evidence="1" id="KW-0812">Transmembrane</keyword>
<feature type="transmembrane region" description="Helical" evidence="1">
    <location>
        <begin position="151"/>
        <end position="170"/>
    </location>
</feature>
<proteinExistence type="predicted"/>
<feature type="transmembrane region" description="Helical" evidence="1">
    <location>
        <begin position="23"/>
        <end position="43"/>
    </location>
</feature>
<dbReference type="VEuPathDB" id="GiardiaDB:GMRT_13942"/>
<dbReference type="EMBL" id="VDLU01000005">
    <property type="protein sequence ID" value="TNJ26474.1"/>
    <property type="molecule type" value="Genomic_DNA"/>
</dbReference>
<feature type="transmembrane region" description="Helical" evidence="1">
    <location>
        <begin position="123"/>
        <end position="144"/>
    </location>
</feature>
<gene>
    <name evidence="2" type="ORF">GMRT_13942</name>
</gene>
<name>A0A4Z1SLF2_GIAMU</name>
<feature type="transmembrane region" description="Helical" evidence="1">
    <location>
        <begin position="288"/>
        <end position="306"/>
    </location>
</feature>
<feature type="transmembrane region" description="Helical" evidence="1">
    <location>
        <begin position="223"/>
        <end position="240"/>
    </location>
</feature>
<evidence type="ECO:0000313" key="2">
    <source>
        <dbReference type="EMBL" id="TNJ26474.1"/>
    </source>
</evidence>
<keyword evidence="3" id="KW-1185">Reference proteome</keyword>
<sequence>MTEPQDQHSDKPTESGPSKLRVVWEYLSLALINATASGCHFGWAVLQSNALSNGWASGSTMAVAYIVGLLSYTVCGMLFSLFGVVQTLSRLSYAPAQLLFGIIFLVGIIFLCIGINACPPLVYPAQVLMCSAASMIYSASYTLLGRLPRGTISITVGYSISTSIYQLTTIPVHPEIMLAVWAGLHFLVTILNYMTFYEKQESEQRSVDSDPCSQTCKKIQHSLVSPAVWICSIIILLTIGNQSYFFQSLYQRLTVFDEKYHTMINLMLTLSQVCSMVAGLFHLLPMVYANLVFAILLLTFGISLIVPPNLYVFIIMLFVMSISATGIIISSMAITVQRTGLYESNALCFLGMIFGNIIGYILTQFATWPYIDYIGGSLPILACLLSIVLLVVVAKCS</sequence>
<evidence type="ECO:0000313" key="3">
    <source>
        <dbReference type="Proteomes" id="UP000315496"/>
    </source>
</evidence>
<evidence type="ECO:0000256" key="1">
    <source>
        <dbReference type="SAM" id="Phobius"/>
    </source>
</evidence>
<feature type="transmembrane region" description="Helical" evidence="1">
    <location>
        <begin position="176"/>
        <end position="196"/>
    </location>
</feature>
<keyword evidence="1" id="KW-0472">Membrane</keyword>
<organism evidence="2 3">
    <name type="scientific">Giardia muris</name>
    <dbReference type="NCBI Taxonomy" id="5742"/>
    <lineage>
        <taxon>Eukaryota</taxon>
        <taxon>Metamonada</taxon>
        <taxon>Diplomonadida</taxon>
        <taxon>Hexamitidae</taxon>
        <taxon>Giardiinae</taxon>
        <taxon>Giardia</taxon>
    </lineage>
</organism>
<protein>
    <submittedName>
        <fullName evidence="2">Uncharacterized protein</fullName>
    </submittedName>
</protein>
<comment type="caution">
    <text evidence="2">The sequence shown here is derived from an EMBL/GenBank/DDBJ whole genome shotgun (WGS) entry which is preliminary data.</text>
</comment>
<feature type="transmembrane region" description="Helical" evidence="1">
    <location>
        <begin position="373"/>
        <end position="394"/>
    </location>
</feature>
<dbReference type="OrthoDB" id="10257347at2759"/>
<feature type="transmembrane region" description="Helical" evidence="1">
    <location>
        <begin position="312"/>
        <end position="334"/>
    </location>
</feature>
<dbReference type="AlphaFoldDB" id="A0A4Z1SLF2"/>
<feature type="transmembrane region" description="Helical" evidence="1">
    <location>
        <begin position="97"/>
        <end position="117"/>
    </location>
</feature>
<dbReference type="SUPFAM" id="SSF103473">
    <property type="entry name" value="MFS general substrate transporter"/>
    <property type="match status" value="1"/>
</dbReference>
<dbReference type="InterPro" id="IPR036259">
    <property type="entry name" value="MFS_trans_sf"/>
</dbReference>
<keyword evidence="1" id="KW-1133">Transmembrane helix</keyword>